<dbReference type="GO" id="GO:0016787">
    <property type="term" value="F:hydrolase activity"/>
    <property type="evidence" value="ECO:0007669"/>
    <property type="project" value="UniProtKB-KW"/>
</dbReference>
<proteinExistence type="predicted"/>
<dbReference type="Proteomes" id="UP001164748">
    <property type="component" value="Plasmid unnamed"/>
</dbReference>
<reference evidence="4" key="1">
    <citation type="submission" date="2022-09" db="EMBL/GenBank/DDBJ databases">
        <authorList>
            <person name="Li Z.-J."/>
        </authorList>
    </citation>
    <scope>NUCLEOTIDE SEQUENCE</scope>
    <source>
        <strain evidence="4">TGB11</strain>
        <plasmid evidence="4">unnamed</plasmid>
    </source>
</reference>
<dbReference type="InterPro" id="IPR050582">
    <property type="entry name" value="HAD-like_SerB"/>
</dbReference>
<gene>
    <name evidence="4" type="ORF">N8M53_15030</name>
</gene>
<sequence length="235" mass="27225">MKNNQQLAMTAPINIAFFDLDETLIATDTKQAWLEYLCQRDLAPQNVVEQERQAYLDFKKARINLEQYMHVQLTPVRGQSTQTVERWVTDFIDRQVAPVVVPQALERIEWHRNRGDHCVLVSNTAAHLARPIGELLKLDTVIAIELETINGVYTGSISHCVRDFRGKHDYMQAWLSDRHDTVGHTYGYSDSHWDVPLLEQVDNAFAVNPDPHLSLHAQEKDWTIMEWARHDTIRD</sequence>
<evidence type="ECO:0000256" key="2">
    <source>
        <dbReference type="ARBA" id="ARBA00022801"/>
    </source>
</evidence>
<evidence type="ECO:0000313" key="5">
    <source>
        <dbReference type="Proteomes" id="UP001164748"/>
    </source>
</evidence>
<organism evidence="4 5">
    <name type="scientific">Salinivibrio kushneri</name>
    <dbReference type="NCBI Taxonomy" id="1908198"/>
    <lineage>
        <taxon>Bacteria</taxon>
        <taxon>Pseudomonadati</taxon>
        <taxon>Pseudomonadota</taxon>
        <taxon>Gammaproteobacteria</taxon>
        <taxon>Vibrionales</taxon>
        <taxon>Vibrionaceae</taxon>
        <taxon>Salinivibrio</taxon>
    </lineage>
</organism>
<dbReference type="SUPFAM" id="SSF56784">
    <property type="entry name" value="HAD-like"/>
    <property type="match status" value="1"/>
</dbReference>
<dbReference type="NCBIfam" id="TIGR01488">
    <property type="entry name" value="HAD-SF-IB"/>
    <property type="match status" value="1"/>
</dbReference>
<geneLocation type="plasmid" evidence="4 5">
    <name>unnamed</name>
</geneLocation>
<keyword evidence="2 4" id="KW-0378">Hydrolase</keyword>
<accession>A0AA47KNN3</accession>
<dbReference type="CDD" id="cd02612">
    <property type="entry name" value="HAD_PGPPase"/>
    <property type="match status" value="1"/>
</dbReference>
<dbReference type="InterPro" id="IPR006385">
    <property type="entry name" value="HAD_hydro_SerB1"/>
</dbReference>
<dbReference type="AlphaFoldDB" id="A0AA47KNN3"/>
<evidence type="ECO:0000313" key="4">
    <source>
        <dbReference type="EMBL" id="WBA10118.1"/>
    </source>
</evidence>
<name>A0AA47KNN3_9GAMM</name>
<dbReference type="RefSeq" id="WP_269580155.1">
    <property type="nucleotide sequence ID" value="NZ_CP114589.1"/>
</dbReference>
<protein>
    <submittedName>
        <fullName evidence="4">HAD-IB family hydrolase</fullName>
    </submittedName>
</protein>
<dbReference type="InterPro" id="IPR023214">
    <property type="entry name" value="HAD_sf"/>
</dbReference>
<evidence type="ECO:0000256" key="3">
    <source>
        <dbReference type="ARBA" id="ARBA00022842"/>
    </source>
</evidence>
<keyword evidence="4" id="KW-0614">Plasmid</keyword>
<dbReference type="PANTHER" id="PTHR43344">
    <property type="entry name" value="PHOSPHOSERINE PHOSPHATASE"/>
    <property type="match status" value="1"/>
</dbReference>
<keyword evidence="3" id="KW-0460">Magnesium</keyword>
<dbReference type="InterPro" id="IPR036412">
    <property type="entry name" value="HAD-like_sf"/>
</dbReference>
<keyword evidence="1" id="KW-0479">Metal-binding</keyword>
<evidence type="ECO:0000256" key="1">
    <source>
        <dbReference type="ARBA" id="ARBA00022723"/>
    </source>
</evidence>
<dbReference type="Pfam" id="PF12710">
    <property type="entry name" value="HAD"/>
    <property type="match status" value="1"/>
</dbReference>
<dbReference type="GO" id="GO:0046872">
    <property type="term" value="F:metal ion binding"/>
    <property type="evidence" value="ECO:0007669"/>
    <property type="project" value="UniProtKB-KW"/>
</dbReference>
<dbReference type="Gene3D" id="1.20.1440.100">
    <property type="entry name" value="SG protein - dephosphorylation function"/>
    <property type="match status" value="1"/>
</dbReference>
<dbReference type="EMBL" id="CP114589">
    <property type="protein sequence ID" value="WBA10118.1"/>
    <property type="molecule type" value="Genomic_DNA"/>
</dbReference>
<dbReference type="NCBIfam" id="TIGR01490">
    <property type="entry name" value="HAD-SF-IB-hyp1"/>
    <property type="match status" value="1"/>
</dbReference>
<dbReference type="PANTHER" id="PTHR43344:SF13">
    <property type="entry name" value="PHOSPHATASE RV3661-RELATED"/>
    <property type="match status" value="1"/>
</dbReference>
<dbReference type="Gene3D" id="3.40.50.1000">
    <property type="entry name" value="HAD superfamily/HAD-like"/>
    <property type="match status" value="1"/>
</dbReference>